<dbReference type="Proteomes" id="UP000292423">
    <property type="component" value="Unassembled WGS sequence"/>
</dbReference>
<protein>
    <submittedName>
        <fullName evidence="1">Uncharacterized protein DUF748</fullName>
    </submittedName>
</protein>
<sequence>MHKAAGCGRLAVLPADFPEAAAIVPSLFRRFVLPTACLCAALPLSAAHAAVDEAQARKAGEAAVQTVIPRKMAYKKLKLGFLPFSARVSDLTISENERFAHHPLRDWPHFYTAKDISLTADLLPLLIGRISVTQLDIRDFQANVLVDRDYTLNVGDLMQQKRGPLMSWLRIKDFHAANGAVRVVDATAARGPARLTFDDIDVRFTGFALKDKFNLNVGLRTPGAAARNVSLSGIAGPILDTVRSEQVPLDGVLTVDQAPILPFSAYIPEGLTAYPAAGTASMQLQLKGNAWDGMSSQGGIRLDNLVLVSRDGTLRGKPFTLALDIGRNIVTLKQQQIALNNMAVSMGQNRLTVDGVVRGIPRRPVIDVDMRAAAIDLPSMEEIYPFFRAYLPKGLVFKGAVALDAHAKGDMDGLGSDGTLDAGGLSLFLADVFEKKPGAGLKVGFTARLVPKEFTIKARANVTGRELTLLNAWLFRDGLKLALGNRLTARQLDAVISPGNRLTAAAVRGVMDYDTGFVSFRNFAAEGLADSDGTVTDALFTGSFDLNRLFVRWDVSARLSATRSQQLLKAAPSLAALLDADGRLPFRFKVEGPMDKPRVLAGAMVAPPVGTPVAVIGDH</sequence>
<dbReference type="PANTHER" id="PTHR30441:SF8">
    <property type="entry name" value="DUF748 DOMAIN-CONTAINING PROTEIN"/>
    <property type="match status" value="1"/>
</dbReference>
<dbReference type="EMBL" id="SHKX01000013">
    <property type="protein sequence ID" value="RZU38659.1"/>
    <property type="molecule type" value="Genomic_DNA"/>
</dbReference>
<evidence type="ECO:0000313" key="1">
    <source>
        <dbReference type="EMBL" id="RZU38659.1"/>
    </source>
</evidence>
<organism evidence="1 2">
    <name type="scientific">Fluviicoccus keumensis</name>
    <dbReference type="NCBI Taxonomy" id="1435465"/>
    <lineage>
        <taxon>Bacteria</taxon>
        <taxon>Pseudomonadati</taxon>
        <taxon>Pseudomonadota</taxon>
        <taxon>Gammaproteobacteria</taxon>
        <taxon>Moraxellales</taxon>
        <taxon>Moraxellaceae</taxon>
        <taxon>Fluviicoccus</taxon>
    </lineage>
</organism>
<name>A0A4Q7YPK0_9GAMM</name>
<comment type="caution">
    <text evidence="1">The sequence shown here is derived from an EMBL/GenBank/DDBJ whole genome shotgun (WGS) entry which is preliminary data.</text>
</comment>
<proteinExistence type="predicted"/>
<dbReference type="RefSeq" id="WP_165391473.1">
    <property type="nucleotide sequence ID" value="NZ_SHKX01000013.1"/>
</dbReference>
<reference evidence="1 2" key="1">
    <citation type="submission" date="2019-02" db="EMBL/GenBank/DDBJ databases">
        <title>Genomic Encyclopedia of Type Strains, Phase IV (KMG-IV): sequencing the most valuable type-strain genomes for metagenomic binning, comparative biology and taxonomic classification.</title>
        <authorList>
            <person name="Goeker M."/>
        </authorList>
    </citation>
    <scope>NUCLEOTIDE SEQUENCE [LARGE SCALE GENOMIC DNA]</scope>
    <source>
        <strain evidence="1 2">DSM 105135</strain>
    </source>
</reference>
<evidence type="ECO:0000313" key="2">
    <source>
        <dbReference type="Proteomes" id="UP000292423"/>
    </source>
</evidence>
<accession>A0A4Q7YPK0</accession>
<keyword evidence="2" id="KW-1185">Reference proteome</keyword>
<dbReference type="GO" id="GO:0005886">
    <property type="term" value="C:plasma membrane"/>
    <property type="evidence" value="ECO:0007669"/>
    <property type="project" value="TreeGrafter"/>
</dbReference>
<gene>
    <name evidence="1" type="ORF">EV700_2594</name>
</gene>
<dbReference type="PANTHER" id="PTHR30441">
    <property type="entry name" value="DUF748 DOMAIN-CONTAINING PROTEIN"/>
    <property type="match status" value="1"/>
</dbReference>
<dbReference type="GO" id="GO:0090313">
    <property type="term" value="P:regulation of protein targeting to membrane"/>
    <property type="evidence" value="ECO:0007669"/>
    <property type="project" value="TreeGrafter"/>
</dbReference>
<dbReference type="AlphaFoldDB" id="A0A4Q7YPK0"/>
<dbReference type="InterPro" id="IPR052894">
    <property type="entry name" value="AsmA-related"/>
</dbReference>